<protein>
    <submittedName>
        <fullName evidence="5">Trypsin</fullName>
    </submittedName>
</protein>
<dbReference type="Proteomes" id="UP000199251">
    <property type="component" value="Unassembled WGS sequence"/>
</dbReference>
<name>A0A0E4CL80_MYCLN</name>
<dbReference type="SMART" id="SM00228">
    <property type="entry name" value="PDZ"/>
    <property type="match status" value="1"/>
</dbReference>
<dbReference type="Pfam" id="PF13365">
    <property type="entry name" value="Trypsin_2"/>
    <property type="match status" value="1"/>
</dbReference>
<evidence type="ECO:0000256" key="1">
    <source>
        <dbReference type="ARBA" id="ARBA00010541"/>
    </source>
</evidence>
<keyword evidence="3" id="KW-0378">Hydrolase</keyword>
<dbReference type="InterPro" id="IPR001940">
    <property type="entry name" value="Peptidase_S1C"/>
</dbReference>
<accession>A0A0E4CL80</accession>
<dbReference type="InterPro" id="IPR036034">
    <property type="entry name" value="PDZ_sf"/>
</dbReference>
<dbReference type="Gene3D" id="2.30.42.10">
    <property type="match status" value="1"/>
</dbReference>
<evidence type="ECO:0000259" key="4">
    <source>
        <dbReference type="PROSITE" id="PS50106"/>
    </source>
</evidence>
<dbReference type="InterPro" id="IPR001478">
    <property type="entry name" value="PDZ"/>
</dbReference>
<reference evidence="5 6" key="1">
    <citation type="submission" date="2015-03" db="EMBL/GenBank/DDBJ databases">
        <authorList>
            <person name="Urmite Genomes"/>
        </authorList>
    </citation>
    <scope>NUCLEOTIDE SEQUENCE [LARGE SCALE GENOMIC DNA]</scope>
    <source>
        <strain evidence="5 6">CSUR P1491</strain>
    </source>
</reference>
<dbReference type="RefSeq" id="WP_090598385.1">
    <property type="nucleotide sequence ID" value="NZ_CTEE01000001.1"/>
</dbReference>
<evidence type="ECO:0000256" key="3">
    <source>
        <dbReference type="ARBA" id="ARBA00022801"/>
    </source>
</evidence>
<dbReference type="Gene3D" id="2.40.10.10">
    <property type="entry name" value="Trypsin-like serine proteases"/>
    <property type="match status" value="2"/>
</dbReference>
<dbReference type="PANTHER" id="PTHR43343">
    <property type="entry name" value="PEPTIDASE S12"/>
    <property type="match status" value="1"/>
</dbReference>
<dbReference type="GO" id="GO:0004252">
    <property type="term" value="F:serine-type endopeptidase activity"/>
    <property type="evidence" value="ECO:0007669"/>
    <property type="project" value="InterPro"/>
</dbReference>
<dbReference type="GO" id="GO:0006508">
    <property type="term" value="P:proteolysis"/>
    <property type="evidence" value="ECO:0007669"/>
    <property type="project" value="UniProtKB-KW"/>
</dbReference>
<dbReference type="SUPFAM" id="SSF50156">
    <property type="entry name" value="PDZ domain-like"/>
    <property type="match status" value="1"/>
</dbReference>
<organism evidence="5 6">
    <name type="scientific">Mycobacterium lentiflavum</name>
    <dbReference type="NCBI Taxonomy" id="141349"/>
    <lineage>
        <taxon>Bacteria</taxon>
        <taxon>Bacillati</taxon>
        <taxon>Actinomycetota</taxon>
        <taxon>Actinomycetes</taxon>
        <taxon>Mycobacteriales</taxon>
        <taxon>Mycobacteriaceae</taxon>
        <taxon>Mycobacterium</taxon>
        <taxon>Mycobacterium simiae complex</taxon>
    </lineage>
</organism>
<dbReference type="AlphaFoldDB" id="A0A0E4CL80"/>
<evidence type="ECO:0000313" key="6">
    <source>
        <dbReference type="Proteomes" id="UP000199251"/>
    </source>
</evidence>
<dbReference type="OrthoDB" id="73775at2"/>
<dbReference type="InterPro" id="IPR009003">
    <property type="entry name" value="Peptidase_S1_PA"/>
</dbReference>
<comment type="similarity">
    <text evidence="1">Belongs to the peptidase S1C family.</text>
</comment>
<gene>
    <name evidence="5" type="ORF">BN1232_00458</name>
</gene>
<dbReference type="InterPro" id="IPR043504">
    <property type="entry name" value="Peptidase_S1_PA_chymotrypsin"/>
</dbReference>
<evidence type="ECO:0000313" key="5">
    <source>
        <dbReference type="EMBL" id="CQD03568.1"/>
    </source>
</evidence>
<keyword evidence="2" id="KW-0645">Protease</keyword>
<dbReference type="SUPFAM" id="SSF50494">
    <property type="entry name" value="Trypsin-like serine proteases"/>
    <property type="match status" value="1"/>
</dbReference>
<dbReference type="STRING" id="141349.BN1232_00458"/>
<dbReference type="InterPro" id="IPR051201">
    <property type="entry name" value="Chloro_Bact_Ser_Proteases"/>
</dbReference>
<dbReference type="PROSITE" id="PS50106">
    <property type="entry name" value="PDZ"/>
    <property type="match status" value="1"/>
</dbReference>
<feature type="domain" description="PDZ" evidence="4">
    <location>
        <begin position="259"/>
        <end position="312"/>
    </location>
</feature>
<evidence type="ECO:0000256" key="2">
    <source>
        <dbReference type="ARBA" id="ARBA00022670"/>
    </source>
</evidence>
<sequence length="352" mass="34592">MSKGHPRSVWWSWLVSVLAVVGLGLGLTTVPAGASPSTLALDRFRDAPMFPLDIASQVGPAVVNISTRFGYNNAIGAGTGIVIDPAGVVLTNNHVISAATDISAFDVGNGQTYGVDVIGYSRTADIAVLQLRGAGGLPAAAIGGGVGVGEPVTALGNTHGQGGAPSVVPGRVVALNQTVSATDTLTGADETLGGLIQADTAIKPGDSGGPLVNNAGQVVGVDTAATDSYKMSGGQGFAIPIGHAMGVANQIRSGAGSNTVHIGPTAFIGMGVAENGGNGARVQRLVDGGPAASSGIAPGDIITAVDNVPINGPTAMTDVLVPHHPGDVITLHWNSGGGPRSAPVTLGDGPPA</sequence>
<proteinExistence type="inferred from homology"/>
<dbReference type="PANTHER" id="PTHR43343:SF3">
    <property type="entry name" value="PROTEASE DO-LIKE 8, CHLOROPLASTIC"/>
    <property type="match status" value="1"/>
</dbReference>
<dbReference type="PRINTS" id="PR00834">
    <property type="entry name" value="PROTEASES2C"/>
</dbReference>
<dbReference type="Pfam" id="PF13180">
    <property type="entry name" value="PDZ_2"/>
    <property type="match status" value="1"/>
</dbReference>
<dbReference type="EMBL" id="CTEE01000001">
    <property type="protein sequence ID" value="CQD03568.1"/>
    <property type="molecule type" value="Genomic_DNA"/>
</dbReference>